<evidence type="ECO:0000313" key="2">
    <source>
        <dbReference type="Proteomes" id="UP000503096"/>
    </source>
</evidence>
<dbReference type="KEGG" id="upl:DSM104440_03105"/>
<dbReference type="Gene3D" id="1.10.530.10">
    <property type="match status" value="1"/>
</dbReference>
<gene>
    <name evidence="1" type="ORF">DSM104440_03105</name>
</gene>
<dbReference type="CDD" id="cd00736">
    <property type="entry name" value="lambda_lys-like"/>
    <property type="match status" value="1"/>
</dbReference>
<evidence type="ECO:0008006" key="3">
    <source>
        <dbReference type="Google" id="ProtNLM"/>
    </source>
</evidence>
<sequence>MTRDEFRIAVRHRNVVAFLRLIRQGESNQSDTAYRVMFGGALFNVPPWQHPHRKVTVGRLTSTAAGAYQFLARTWDGLVRQFQFEDFSPDNQDLGAVALIAQRGALEDVIAGRIAEAVRKCRKEWASLPGAGYGQPERTFEQVMATYQHYAGKPSPARRRRAQA</sequence>
<keyword evidence="2" id="KW-1185">Reference proteome</keyword>
<dbReference type="InParanoid" id="A0A6M4H9P5"/>
<organism evidence="1 2">
    <name type="scientific">Usitatibacter palustris</name>
    <dbReference type="NCBI Taxonomy" id="2732487"/>
    <lineage>
        <taxon>Bacteria</taxon>
        <taxon>Pseudomonadati</taxon>
        <taxon>Pseudomonadota</taxon>
        <taxon>Betaproteobacteria</taxon>
        <taxon>Nitrosomonadales</taxon>
        <taxon>Usitatibacteraceae</taxon>
        <taxon>Usitatibacter</taxon>
    </lineage>
</organism>
<dbReference type="Proteomes" id="UP000503096">
    <property type="component" value="Chromosome"/>
</dbReference>
<accession>A0A6M4H9P5</accession>
<proteinExistence type="predicted"/>
<dbReference type="AlphaFoldDB" id="A0A6M4H9P5"/>
<name>A0A6M4H9P5_9PROT</name>
<reference evidence="1 2" key="1">
    <citation type="submission" date="2020-04" db="EMBL/GenBank/DDBJ databases">
        <title>Usitatibacter rugosus gen. nov., sp. nov. and Usitatibacter palustris sp. nov., novel members of Usitatibacteraceae fam. nov. within the order Nitrosomonadales isolated from soil.</title>
        <authorList>
            <person name="Huber K.J."/>
            <person name="Neumann-Schaal M."/>
            <person name="Geppert A."/>
            <person name="Luckner M."/>
            <person name="Wanner G."/>
            <person name="Overmann J."/>
        </authorList>
    </citation>
    <scope>NUCLEOTIDE SEQUENCE [LARGE SCALE GENOMIC DNA]</scope>
    <source>
        <strain evidence="1 2">Swamp67</strain>
    </source>
</reference>
<evidence type="ECO:0000313" key="1">
    <source>
        <dbReference type="EMBL" id="QJR16276.1"/>
    </source>
</evidence>
<dbReference type="InterPro" id="IPR023346">
    <property type="entry name" value="Lysozyme-like_dom_sf"/>
</dbReference>
<protein>
    <recommendedName>
        <fullName evidence="3">Lysozyme</fullName>
    </recommendedName>
</protein>
<dbReference type="EMBL" id="CP053073">
    <property type="protein sequence ID" value="QJR16276.1"/>
    <property type="molecule type" value="Genomic_DNA"/>
</dbReference>
<dbReference type="SUPFAM" id="SSF53955">
    <property type="entry name" value="Lysozyme-like"/>
    <property type="match status" value="1"/>
</dbReference>
<dbReference type="RefSeq" id="WP_212758102.1">
    <property type="nucleotide sequence ID" value="NZ_CP053073.1"/>
</dbReference>